<accession>A0A3M4MBD4</accession>
<sequence length="347" mass="38624">MIPHSMTRRMLSMIYRTLGQSGLKVSALTLGTMMFGEQTGTEESLRIIDKAWDQGVNFIDTADVYNGGRSEEIVGEAIASRRSEWVLATKVAVGPADGIPNRAGLNRKHIFNAIENSLQRLDTDYLDIYYLHKEDHDTPLEVTVSAIGDLIRQGKIRYWGLSNYRGWRIAEIVNVAQRLGVDKPIISQPLYNIVNRQAEIEQITAAAFHGLGVVPYSPLARGVLSGKYAPDVTPDSSSRAGRQDKRLLETEWRMESLRIAQQLQEYVQDKGVGLVEFAIAWVLNNQAVSSAIVGPRTEEQWSHYTRALEVKINAADEAFIDSLVTPGHASTAGFNDVQHFVSGRLTR</sequence>
<reference evidence="3 4" key="1">
    <citation type="submission" date="2018-08" db="EMBL/GenBank/DDBJ databases">
        <title>Recombination of ecologically and evolutionarily significant loci maintains genetic cohesion in the Pseudomonas syringae species complex.</title>
        <authorList>
            <person name="Dillon M."/>
            <person name="Thakur S."/>
            <person name="Almeida R.N.D."/>
            <person name="Weir B.S."/>
            <person name="Guttman D.S."/>
        </authorList>
    </citation>
    <scope>NUCLEOTIDE SEQUENCE [LARGE SCALE GENOMIC DNA]</scope>
    <source>
        <strain evidence="3 4">ICMP 3353</strain>
    </source>
</reference>
<dbReference type="FunFam" id="3.20.20.100:FF:000004">
    <property type="entry name" value="Oxidoreductase, aldo/keto reductase"/>
    <property type="match status" value="1"/>
</dbReference>
<dbReference type="GO" id="GO:0005829">
    <property type="term" value="C:cytosol"/>
    <property type="evidence" value="ECO:0007669"/>
    <property type="project" value="TreeGrafter"/>
</dbReference>
<dbReference type="PRINTS" id="PR00069">
    <property type="entry name" value="ALDKETRDTASE"/>
</dbReference>
<dbReference type="AlphaFoldDB" id="A0A3M4MBD4"/>
<name>A0A3M4MBD4_PSECI</name>
<dbReference type="InterPro" id="IPR036812">
    <property type="entry name" value="NAD(P)_OxRdtase_dom_sf"/>
</dbReference>
<organism evidence="3 4">
    <name type="scientific">Pseudomonas cichorii</name>
    <dbReference type="NCBI Taxonomy" id="36746"/>
    <lineage>
        <taxon>Bacteria</taxon>
        <taxon>Pseudomonadati</taxon>
        <taxon>Pseudomonadota</taxon>
        <taxon>Gammaproteobacteria</taxon>
        <taxon>Pseudomonadales</taxon>
        <taxon>Pseudomonadaceae</taxon>
        <taxon>Pseudomonas</taxon>
    </lineage>
</organism>
<evidence type="ECO:0000313" key="3">
    <source>
        <dbReference type="EMBL" id="RMQ51197.1"/>
    </source>
</evidence>
<protein>
    <submittedName>
        <fullName evidence="3">Aldo/keto reductase</fullName>
    </submittedName>
</protein>
<evidence type="ECO:0000259" key="2">
    <source>
        <dbReference type="Pfam" id="PF00248"/>
    </source>
</evidence>
<dbReference type="PANTHER" id="PTHR43364:SF4">
    <property type="entry name" value="NAD(P)-LINKED OXIDOREDUCTASE SUPERFAMILY PROTEIN"/>
    <property type="match status" value="1"/>
</dbReference>
<evidence type="ECO:0000313" key="4">
    <source>
        <dbReference type="Proteomes" id="UP000277236"/>
    </source>
</evidence>
<evidence type="ECO:0000256" key="1">
    <source>
        <dbReference type="ARBA" id="ARBA00023002"/>
    </source>
</evidence>
<dbReference type="GO" id="GO:0016491">
    <property type="term" value="F:oxidoreductase activity"/>
    <property type="evidence" value="ECO:0007669"/>
    <property type="project" value="UniProtKB-KW"/>
</dbReference>
<proteinExistence type="predicted"/>
<dbReference type="InterPro" id="IPR020471">
    <property type="entry name" value="AKR"/>
</dbReference>
<dbReference type="InterPro" id="IPR050523">
    <property type="entry name" value="AKR_Detox_Biosynth"/>
</dbReference>
<dbReference type="Proteomes" id="UP000277236">
    <property type="component" value="Unassembled WGS sequence"/>
</dbReference>
<dbReference type="Gene3D" id="3.20.20.100">
    <property type="entry name" value="NADP-dependent oxidoreductase domain"/>
    <property type="match status" value="1"/>
</dbReference>
<dbReference type="PANTHER" id="PTHR43364">
    <property type="entry name" value="NADH-SPECIFIC METHYLGLYOXAL REDUCTASE-RELATED"/>
    <property type="match status" value="1"/>
</dbReference>
<dbReference type="SUPFAM" id="SSF51430">
    <property type="entry name" value="NAD(P)-linked oxidoreductase"/>
    <property type="match status" value="1"/>
</dbReference>
<dbReference type="InterPro" id="IPR023210">
    <property type="entry name" value="NADP_OxRdtase_dom"/>
</dbReference>
<comment type="caution">
    <text evidence="3">The sequence shown here is derived from an EMBL/GenBank/DDBJ whole genome shotgun (WGS) entry which is preliminary data.</text>
</comment>
<keyword evidence="1" id="KW-0560">Oxidoreductase</keyword>
<feature type="domain" description="NADP-dependent oxidoreductase" evidence="2">
    <location>
        <begin position="28"/>
        <end position="323"/>
    </location>
</feature>
<dbReference type="Pfam" id="PF00248">
    <property type="entry name" value="Aldo_ket_red"/>
    <property type="match status" value="1"/>
</dbReference>
<gene>
    <name evidence="3" type="ORF">ALQ04_04806</name>
</gene>
<dbReference type="EMBL" id="RBRE01000002">
    <property type="protein sequence ID" value="RMQ51197.1"/>
    <property type="molecule type" value="Genomic_DNA"/>
</dbReference>